<keyword evidence="4" id="KW-1185">Reference proteome</keyword>
<evidence type="ECO:0000313" key="5">
    <source>
        <dbReference type="RefSeq" id="XP_015068731.1"/>
    </source>
</evidence>
<sequence length="169" mass="18888">MVANPRDRMNNFVMGVSSLVEKECRTAMLLNDMDISRLMVYAQQIEESKIREIRQEGKRPRSDGSSHQRPKKRFYPQDSSMGNKHRALNQHSQGGGHSYERAQCTNCGKQRGGKCLAGMDGCFACGNKGHKMRDCPNLKSRGKVVNQASLDPNAPKKNPSYGMGARKDN</sequence>
<gene>
    <name evidence="5" type="primary">LOC107013303</name>
</gene>
<protein>
    <submittedName>
        <fullName evidence="5">Uncharacterized protein LOC107013303</fullName>
    </submittedName>
</protein>
<dbReference type="SMART" id="SM00343">
    <property type="entry name" value="ZnF_C2HC"/>
    <property type="match status" value="1"/>
</dbReference>
<dbReference type="PROSITE" id="PS50158">
    <property type="entry name" value="ZF_CCHC"/>
    <property type="match status" value="1"/>
</dbReference>
<name>A0ABM1GBL6_SOLPN</name>
<reference evidence="4" key="1">
    <citation type="journal article" date="2014" name="Nat. Genet.">
        <title>The genome of the stress-tolerant wild tomato species Solanum pennellii.</title>
        <authorList>
            <person name="Bolger A."/>
            <person name="Scossa F."/>
            <person name="Bolger M.E."/>
            <person name="Lanz C."/>
            <person name="Maumus F."/>
            <person name="Tohge T."/>
            <person name="Quesneville H."/>
            <person name="Alseekh S."/>
            <person name="Sorensen I."/>
            <person name="Lichtenstein G."/>
            <person name="Fich E.A."/>
            <person name="Conte M."/>
            <person name="Keller H."/>
            <person name="Schneeberger K."/>
            <person name="Schwacke R."/>
            <person name="Ofner I."/>
            <person name="Vrebalov J."/>
            <person name="Xu Y."/>
            <person name="Osorio S."/>
            <person name="Aflitos S.A."/>
            <person name="Schijlen E."/>
            <person name="Jimenez-Gomez J.M."/>
            <person name="Ryngajllo M."/>
            <person name="Kimura S."/>
            <person name="Kumar R."/>
            <person name="Koenig D."/>
            <person name="Headland L.R."/>
            <person name="Maloof J.N."/>
            <person name="Sinha N."/>
            <person name="van Ham R.C."/>
            <person name="Lankhorst R.K."/>
            <person name="Mao L."/>
            <person name="Vogel A."/>
            <person name="Arsova B."/>
            <person name="Panstruga R."/>
            <person name="Fei Z."/>
            <person name="Rose J.K."/>
            <person name="Zamir D."/>
            <person name="Carrari F."/>
            <person name="Giovannoni J.J."/>
            <person name="Weigel D."/>
            <person name="Usadel B."/>
            <person name="Fernie A.R."/>
        </authorList>
    </citation>
    <scope>NUCLEOTIDE SEQUENCE [LARGE SCALE GENOMIC DNA]</scope>
    <source>
        <strain evidence="4">cv. LA0716</strain>
    </source>
</reference>
<feature type="region of interest" description="Disordered" evidence="2">
    <location>
        <begin position="146"/>
        <end position="169"/>
    </location>
</feature>
<dbReference type="GeneID" id="107013303"/>
<feature type="region of interest" description="Disordered" evidence="2">
    <location>
        <begin position="51"/>
        <end position="98"/>
    </location>
</feature>
<dbReference type="RefSeq" id="XP_015068731.1">
    <property type="nucleotide sequence ID" value="XM_015213245.1"/>
</dbReference>
<evidence type="ECO:0000256" key="1">
    <source>
        <dbReference type="PROSITE-ProRule" id="PRU00047"/>
    </source>
</evidence>
<reference evidence="5" key="2">
    <citation type="submission" date="2025-08" db="UniProtKB">
        <authorList>
            <consortium name="RefSeq"/>
        </authorList>
    </citation>
    <scope>IDENTIFICATION</scope>
</reference>
<feature type="compositionally biased region" description="Basic and acidic residues" evidence="2">
    <location>
        <begin position="51"/>
        <end position="66"/>
    </location>
</feature>
<keyword evidence="1" id="KW-0862">Zinc</keyword>
<keyword evidence="1" id="KW-0863">Zinc-finger</keyword>
<dbReference type="PANTHER" id="PTHR34482">
    <property type="entry name" value="DNA DAMAGE-INDUCIBLE PROTEIN 1-LIKE"/>
    <property type="match status" value="1"/>
</dbReference>
<feature type="domain" description="CCHC-type" evidence="3">
    <location>
        <begin position="122"/>
        <end position="137"/>
    </location>
</feature>
<dbReference type="Proteomes" id="UP000694930">
    <property type="component" value="Chromosome 3"/>
</dbReference>
<organism evidence="4 5">
    <name type="scientific">Solanum pennellii</name>
    <name type="common">Tomato</name>
    <name type="synonym">Lycopersicon pennellii</name>
    <dbReference type="NCBI Taxonomy" id="28526"/>
    <lineage>
        <taxon>Eukaryota</taxon>
        <taxon>Viridiplantae</taxon>
        <taxon>Streptophyta</taxon>
        <taxon>Embryophyta</taxon>
        <taxon>Tracheophyta</taxon>
        <taxon>Spermatophyta</taxon>
        <taxon>Magnoliopsida</taxon>
        <taxon>eudicotyledons</taxon>
        <taxon>Gunneridae</taxon>
        <taxon>Pentapetalae</taxon>
        <taxon>asterids</taxon>
        <taxon>lamiids</taxon>
        <taxon>Solanales</taxon>
        <taxon>Solanaceae</taxon>
        <taxon>Solanoideae</taxon>
        <taxon>Solaneae</taxon>
        <taxon>Solanum</taxon>
        <taxon>Solanum subgen. Lycopersicon</taxon>
    </lineage>
</organism>
<evidence type="ECO:0000259" key="3">
    <source>
        <dbReference type="PROSITE" id="PS50158"/>
    </source>
</evidence>
<keyword evidence="1" id="KW-0479">Metal-binding</keyword>
<dbReference type="InterPro" id="IPR001878">
    <property type="entry name" value="Znf_CCHC"/>
</dbReference>
<dbReference type="Gene3D" id="4.10.60.10">
    <property type="entry name" value="Zinc finger, CCHC-type"/>
    <property type="match status" value="1"/>
</dbReference>
<accession>A0ABM1GBL6</accession>
<evidence type="ECO:0000313" key="4">
    <source>
        <dbReference type="Proteomes" id="UP000694930"/>
    </source>
</evidence>
<proteinExistence type="predicted"/>
<dbReference type="PANTHER" id="PTHR34482:SF57">
    <property type="entry name" value="RETROTRANSPOSON GAG DOMAIN-CONTAINING PROTEIN"/>
    <property type="match status" value="1"/>
</dbReference>
<evidence type="ECO:0000256" key="2">
    <source>
        <dbReference type="SAM" id="MobiDB-lite"/>
    </source>
</evidence>
<dbReference type="Pfam" id="PF00098">
    <property type="entry name" value="zf-CCHC"/>
    <property type="match status" value="1"/>
</dbReference>